<dbReference type="Proteomes" id="UP000218731">
    <property type="component" value="Plasmid pKF715A"/>
</dbReference>
<proteinExistence type="predicted"/>
<accession>A0A1L7NMN8</accession>
<gene>
    <name evidence="1" type="ORF">KF715C_pA1990</name>
</gene>
<organism evidence="1 2">
    <name type="scientific">Pseudomonas putida</name>
    <name type="common">Arthrobacter siderocapsulatus</name>
    <dbReference type="NCBI Taxonomy" id="303"/>
    <lineage>
        <taxon>Bacteria</taxon>
        <taxon>Pseudomonadati</taxon>
        <taxon>Pseudomonadota</taxon>
        <taxon>Gammaproteobacteria</taxon>
        <taxon>Pseudomonadales</taxon>
        <taxon>Pseudomonadaceae</taxon>
        <taxon>Pseudomonas</taxon>
    </lineage>
</organism>
<keyword evidence="1" id="KW-0614">Plasmid</keyword>
<protein>
    <submittedName>
        <fullName evidence="1">Uncharacterized protein</fullName>
    </submittedName>
</protein>
<dbReference type="EMBL" id="AP015030">
    <property type="protein sequence ID" value="BAW26704.1"/>
    <property type="molecule type" value="Genomic_DNA"/>
</dbReference>
<evidence type="ECO:0000313" key="2">
    <source>
        <dbReference type="Proteomes" id="UP000218731"/>
    </source>
</evidence>
<name>A0A1L7NMN8_PSEPU</name>
<geneLocation type="plasmid" evidence="2">
    <name>pkf715a dna</name>
</geneLocation>
<evidence type="ECO:0000313" key="1">
    <source>
        <dbReference type="EMBL" id="BAW26704.1"/>
    </source>
</evidence>
<reference evidence="1 2" key="1">
    <citation type="submission" date="2015-11" db="EMBL/GenBank/DDBJ databases">
        <title>Complete genome sequencing of a biphenyl-degrading bacterium, Pseudomonas putida KF715 (=NBRC110667).</title>
        <authorList>
            <person name="Suenaga H."/>
            <person name="Fujihara N."/>
            <person name="Watanabe T."/>
            <person name="Hirose J."/>
            <person name="Kimura N."/>
            <person name="Yamazoe A."/>
            <person name="Hosoyama A."/>
            <person name="Shimodaira J."/>
            <person name="Furukawa K."/>
        </authorList>
    </citation>
    <scope>NUCLEOTIDE SEQUENCE [LARGE SCALE GENOMIC DNA]</scope>
    <source>
        <strain evidence="1 2">KF715</strain>
        <plasmid evidence="2">Plasmid pkf715a dna</plasmid>
    </source>
</reference>
<dbReference type="AlphaFoldDB" id="A0A1L7NMN8"/>
<dbReference type="RefSeq" id="WP_096427045.1">
    <property type="nucleotide sequence ID" value="NZ_AP015030.1"/>
</dbReference>
<sequence length="144" mass="15836">MMIREHIELCQDEGLCCHCGKAIRWGEDAVYSITGAHYDCQFPNGREAVLGIPTLLRPSVGFGTSTIPALARANGGHMLHWVTPSTGKGLCGHQPKDNAWRMKSRAKWFLVPDGADVTGRKVCGKCAERHARLMADQEHCEIHG</sequence>